<protein>
    <submittedName>
        <fullName evidence="3">Uncharacterized protein</fullName>
    </submittedName>
</protein>
<reference evidence="3 4" key="1">
    <citation type="submission" date="2020-04" db="EMBL/GenBank/DDBJ databases">
        <title>Zoogloea sp. G-4-1-14 isolated from soil.</title>
        <authorList>
            <person name="Dahal R.H."/>
        </authorList>
    </citation>
    <scope>NUCLEOTIDE SEQUENCE [LARGE SCALE GENOMIC DNA]</scope>
    <source>
        <strain evidence="3 4">G-4-1-14</strain>
    </source>
</reference>
<organism evidence="3 4">
    <name type="scientific">Zoogloea dura</name>
    <dbReference type="NCBI Taxonomy" id="2728840"/>
    <lineage>
        <taxon>Bacteria</taxon>
        <taxon>Pseudomonadati</taxon>
        <taxon>Pseudomonadota</taxon>
        <taxon>Betaproteobacteria</taxon>
        <taxon>Rhodocyclales</taxon>
        <taxon>Zoogloeaceae</taxon>
        <taxon>Zoogloea</taxon>
    </lineage>
</organism>
<dbReference type="AlphaFoldDB" id="A0A848G9X8"/>
<comment type="caution">
    <text evidence="3">The sequence shown here is derived from an EMBL/GenBank/DDBJ whole genome shotgun (WGS) entry which is preliminary data.</text>
</comment>
<keyword evidence="2" id="KW-0472">Membrane</keyword>
<gene>
    <name evidence="3" type="ORF">HHL15_20480</name>
</gene>
<proteinExistence type="predicted"/>
<dbReference type="EMBL" id="JABBGA010000022">
    <property type="protein sequence ID" value="NML28140.1"/>
    <property type="molecule type" value="Genomic_DNA"/>
</dbReference>
<feature type="compositionally biased region" description="Basic and acidic residues" evidence="1">
    <location>
        <begin position="88"/>
        <end position="99"/>
    </location>
</feature>
<evidence type="ECO:0000256" key="1">
    <source>
        <dbReference type="SAM" id="MobiDB-lite"/>
    </source>
</evidence>
<name>A0A848G9X8_9RHOO</name>
<dbReference type="RefSeq" id="WP_169147674.1">
    <property type="nucleotide sequence ID" value="NZ_JABBGA010000022.1"/>
</dbReference>
<accession>A0A848G9X8</accession>
<keyword evidence="4" id="KW-1185">Reference proteome</keyword>
<evidence type="ECO:0000313" key="4">
    <source>
        <dbReference type="Proteomes" id="UP000580043"/>
    </source>
</evidence>
<feature type="region of interest" description="Disordered" evidence="1">
    <location>
        <begin position="1"/>
        <end position="99"/>
    </location>
</feature>
<keyword evidence="2" id="KW-0812">Transmembrane</keyword>
<evidence type="ECO:0000256" key="2">
    <source>
        <dbReference type="SAM" id="Phobius"/>
    </source>
</evidence>
<feature type="transmembrane region" description="Helical" evidence="2">
    <location>
        <begin position="140"/>
        <end position="166"/>
    </location>
</feature>
<evidence type="ECO:0000313" key="3">
    <source>
        <dbReference type="EMBL" id="NML28140.1"/>
    </source>
</evidence>
<sequence>MNMDKQAPSAARRIWRHRKDLPPRLRPAAESIEPATMHTRPPLSLPRLSIAGPRPGSAGLRPSRPSAAALAHCTAPRHPGLFARRERRSSDTRPGFDPRARRPLAQVLWKAAARSRSARLLRQGARRLACMQPGTEHMNLLIASLIRILALAIALGLHGLIALTALG</sequence>
<dbReference type="Proteomes" id="UP000580043">
    <property type="component" value="Unassembled WGS sequence"/>
</dbReference>
<keyword evidence="2" id="KW-1133">Transmembrane helix</keyword>